<evidence type="ECO:0008006" key="3">
    <source>
        <dbReference type="Google" id="ProtNLM"/>
    </source>
</evidence>
<evidence type="ECO:0000256" key="1">
    <source>
        <dbReference type="SAM" id="Phobius"/>
    </source>
</evidence>
<keyword evidence="1" id="KW-0812">Transmembrane</keyword>
<proteinExistence type="predicted"/>
<dbReference type="EMBL" id="OIVN01006159">
    <property type="protein sequence ID" value="SPD26581.1"/>
    <property type="molecule type" value="Genomic_DNA"/>
</dbReference>
<dbReference type="PANTHER" id="PTHR33116:SF78">
    <property type="entry name" value="OS12G0587133 PROTEIN"/>
    <property type="match status" value="1"/>
</dbReference>
<dbReference type="PANTHER" id="PTHR33116">
    <property type="entry name" value="REVERSE TRANSCRIPTASE ZINC-BINDING DOMAIN-CONTAINING PROTEIN-RELATED-RELATED"/>
    <property type="match status" value="1"/>
</dbReference>
<name>A0A2N9IRE9_FAGSY</name>
<organism evidence="2">
    <name type="scientific">Fagus sylvatica</name>
    <name type="common">Beechnut</name>
    <dbReference type="NCBI Taxonomy" id="28930"/>
    <lineage>
        <taxon>Eukaryota</taxon>
        <taxon>Viridiplantae</taxon>
        <taxon>Streptophyta</taxon>
        <taxon>Embryophyta</taxon>
        <taxon>Tracheophyta</taxon>
        <taxon>Spermatophyta</taxon>
        <taxon>Magnoliopsida</taxon>
        <taxon>eudicotyledons</taxon>
        <taxon>Gunneridae</taxon>
        <taxon>Pentapetalae</taxon>
        <taxon>rosids</taxon>
        <taxon>fabids</taxon>
        <taxon>Fagales</taxon>
        <taxon>Fagaceae</taxon>
        <taxon>Fagus</taxon>
    </lineage>
</organism>
<dbReference type="AlphaFoldDB" id="A0A2N9IRE9"/>
<gene>
    <name evidence="2" type="ORF">FSB_LOCUS54463</name>
</gene>
<evidence type="ECO:0000313" key="2">
    <source>
        <dbReference type="EMBL" id="SPD26581.1"/>
    </source>
</evidence>
<protein>
    <recommendedName>
        <fullName evidence="3">Reverse transcriptase domain-containing protein</fullName>
    </recommendedName>
</protein>
<reference evidence="2" key="1">
    <citation type="submission" date="2018-02" db="EMBL/GenBank/DDBJ databases">
        <authorList>
            <person name="Cohen D.B."/>
            <person name="Kent A.D."/>
        </authorList>
    </citation>
    <scope>NUCLEOTIDE SEQUENCE</scope>
</reference>
<accession>A0A2N9IRE9</accession>
<feature type="transmembrane region" description="Helical" evidence="1">
    <location>
        <begin position="886"/>
        <end position="907"/>
    </location>
</feature>
<keyword evidence="1" id="KW-0472">Membrane</keyword>
<keyword evidence="1" id="KW-1133">Transmembrane helix</keyword>
<sequence length="916" mass="103868">MERRGRFCGSIWLGLGVLRWVVNVILKLRNSNGTLEGFFEFFRDGYRVIEISCLSNHGGRFLDVSEYHSGTHQGNIRIHDGWRGARWLLFEFQVRKFFLCEIAVSDQCLGIPRRTAGEGKLAIGIPEDRNGRWIQSRQSRKSRVFKDFARFAPSPKTVTRSDGEKRDFRQHVFMDNKAPRPTRLSHFAWKPKSKMLRITLNEGSRREVKWTGLGSHNGPKIFKETFGTKGVTLESTTRVSFVKEGASDLEYQGEFSVLVSAGFEDGVSGGHLDGTGDDSPIRDSLEVLPQAVLPMKLTMVEVDQSREVWGVESSSLNSKGPSVEEDVVPLHLVTYLFDNDCAMKELTTESYMLEEPWKRGLMPRSLFLDNVKQYMSGEYQSPLSCVPLDRLDPIDFYVFTQNYTGDAFSLEEVMSVWVEQKYKGFSKLVGMAMKGFENECISLLRRIDTERKRMRQMTCPRGPTEMAKKGLNNPRKRELVKNLLRDWKGDVVCLQETKLAVVDLKIIRSLWGNIGSDQPSMSCIDRVLVLVDWEEHFPDVSQKLLPRPLLDHSPLLVEAGGMERATTTGEGGGGNMLSEIYQNAKKVQLRTRDALERLKRLEYSTGVSMESQSPYLSSSIKRDLTHIQSLYVEMDRLYRSLPFKSHRDLWKSSPEGFFGSTRSLRPGDLLSPLLFLLVIEILSKMLMKVEDSSLIRGFQASRFNVDELCISHLLFVDDTMVLCDADSEQLIYLKLVMTCFEATTGLRVNMAKNSLPMSYLSMPLGSSFKSTSIWNLIIEKMECHLAGWKRLYLSKGGCLTLLKSTLSNLPTFYLSLFTIPCSVDKRIEQIQRNFLWGGTAEASKHPLVKWDTVCSPIAQGGLGVHKLVMFNHALLGKWLWRFGVRVTVYGNVCLWHVMGLFVGIGVLNGFGNMGST</sequence>